<evidence type="ECO:0000313" key="3">
    <source>
        <dbReference type="EMBL" id="PSK94341.1"/>
    </source>
</evidence>
<evidence type="ECO:0000313" key="4">
    <source>
        <dbReference type="Proteomes" id="UP000240572"/>
    </source>
</evidence>
<keyword evidence="2" id="KW-0732">Signal</keyword>
<dbReference type="Proteomes" id="UP000240572">
    <property type="component" value="Unassembled WGS sequence"/>
</dbReference>
<feature type="signal peptide" evidence="2">
    <location>
        <begin position="1"/>
        <end position="27"/>
    </location>
</feature>
<comment type="caution">
    <text evidence="3">The sequence shown here is derived from an EMBL/GenBank/DDBJ whole genome shotgun (WGS) entry which is preliminary data.</text>
</comment>
<dbReference type="RefSeq" id="WP_106521050.1">
    <property type="nucleotide sequence ID" value="NZ_PYGD01000001.1"/>
</dbReference>
<reference evidence="3 4" key="1">
    <citation type="submission" date="2018-03" db="EMBL/GenBank/DDBJ databases">
        <title>Genomic Encyclopedia of Type Strains, Phase III (KMG-III): the genomes of soil and plant-associated and newly described type strains.</title>
        <authorList>
            <person name="Whitman W."/>
        </authorList>
    </citation>
    <scope>NUCLEOTIDE SEQUENCE [LARGE SCALE GENOMIC DNA]</scope>
    <source>
        <strain evidence="3 4">CGMCC 1.12700</strain>
    </source>
</reference>
<sequence length="259" mass="27602">MYSFRLPVFPGVSAVLCFLALCTTACKQQSGTGDLPSSGKPGVTDTTTLPTGKTAVADTTTAGGKPFPLQGKTPGDFIPAGYEAALEAEGFLDKDPLPDYVMVLNKKSEPAAARACLVLTGAPGGGYRLAHTSYRAVQPAFTPDGYPIYDTEDMGIKDHTLLFDSYSPGPAGNLSAEYRYENNSLVLVAIHTYNMGAGSHTEISYNPASGLYEQTVTNTMTDSMSSETTTGNYRQPRLLFEDASPLDIIHQAYDKANVQ</sequence>
<evidence type="ECO:0008006" key="5">
    <source>
        <dbReference type="Google" id="ProtNLM"/>
    </source>
</evidence>
<dbReference type="AlphaFoldDB" id="A0A2P8DAX3"/>
<organism evidence="3 4">
    <name type="scientific">Taibaiella chishuiensis</name>
    <dbReference type="NCBI Taxonomy" id="1434707"/>
    <lineage>
        <taxon>Bacteria</taxon>
        <taxon>Pseudomonadati</taxon>
        <taxon>Bacteroidota</taxon>
        <taxon>Chitinophagia</taxon>
        <taxon>Chitinophagales</taxon>
        <taxon>Chitinophagaceae</taxon>
        <taxon>Taibaiella</taxon>
    </lineage>
</organism>
<feature type="chain" id="PRO_5015132777" description="Lipoprotein" evidence="2">
    <location>
        <begin position="28"/>
        <end position="259"/>
    </location>
</feature>
<dbReference type="OrthoDB" id="1242812at2"/>
<evidence type="ECO:0000256" key="1">
    <source>
        <dbReference type="SAM" id="MobiDB-lite"/>
    </source>
</evidence>
<dbReference type="EMBL" id="PYGD01000001">
    <property type="protein sequence ID" value="PSK94341.1"/>
    <property type="molecule type" value="Genomic_DNA"/>
</dbReference>
<gene>
    <name evidence="3" type="ORF">B0I18_101496</name>
</gene>
<keyword evidence="4" id="KW-1185">Reference proteome</keyword>
<feature type="region of interest" description="Disordered" evidence="1">
    <location>
        <begin position="30"/>
        <end position="70"/>
    </location>
</feature>
<feature type="compositionally biased region" description="Polar residues" evidence="1">
    <location>
        <begin position="44"/>
        <end position="62"/>
    </location>
</feature>
<name>A0A2P8DAX3_9BACT</name>
<proteinExistence type="predicted"/>
<accession>A0A2P8DAX3</accession>
<evidence type="ECO:0000256" key="2">
    <source>
        <dbReference type="SAM" id="SignalP"/>
    </source>
</evidence>
<protein>
    <recommendedName>
        <fullName evidence="5">Lipoprotein</fullName>
    </recommendedName>
</protein>